<evidence type="ECO:0000259" key="3">
    <source>
        <dbReference type="Pfam" id="PF13649"/>
    </source>
</evidence>
<dbReference type="InterPro" id="IPR041698">
    <property type="entry name" value="Methyltransf_25"/>
</dbReference>
<dbReference type="GO" id="GO:0008168">
    <property type="term" value="F:methyltransferase activity"/>
    <property type="evidence" value="ECO:0007669"/>
    <property type="project" value="UniProtKB-KW"/>
</dbReference>
<gene>
    <name evidence="4" type="ORF">FL583_27660</name>
</gene>
<sequence length="269" mass="29021">MPTDSPFTDKGLVRGALYAAPARLQQRTGALHRAKIEGADATATIVDLAVEAAPHAQCILDIGCGRGTSTVQLANRYPEAHLVAIDQSKALLDVAAERLRSAGHHPDVVVADFHQLRVATGTVDLAVAAFCLYHSSQPDSVLTEIARCLRPDGVIVAVTKSADSYREIDEVMVASGMDPDATRRPSLYQSFHSANAENAIESAGLMVRGRIDECHTFRFSDAEHLAEYAGTSPKYQVRTDDLVEALRAEMPEYGLTTFSTVTYLLAARP</sequence>
<reference evidence="4 5" key="1">
    <citation type="submission" date="2019-07" db="EMBL/GenBank/DDBJ databases">
        <title>Cryptosporangium phraense sp. nov., isolated from plant litter.</title>
        <authorList>
            <person name="Suriyachadkun C."/>
        </authorList>
    </citation>
    <scope>NUCLEOTIDE SEQUENCE [LARGE SCALE GENOMIC DNA]</scope>
    <source>
        <strain evidence="4 5">A-T 5661</strain>
    </source>
</reference>
<dbReference type="Gene3D" id="3.40.50.150">
    <property type="entry name" value="Vaccinia Virus protein VP39"/>
    <property type="match status" value="1"/>
</dbReference>
<dbReference type="InterPro" id="IPR029063">
    <property type="entry name" value="SAM-dependent_MTases_sf"/>
</dbReference>
<dbReference type="InParanoid" id="A0A545AKH2"/>
<dbReference type="AlphaFoldDB" id="A0A545AKH2"/>
<proteinExistence type="predicted"/>
<feature type="domain" description="Methyltransferase" evidence="3">
    <location>
        <begin position="59"/>
        <end position="153"/>
    </location>
</feature>
<keyword evidence="1 4" id="KW-0489">Methyltransferase</keyword>
<comment type="caution">
    <text evidence="4">The sequence shown here is derived from an EMBL/GenBank/DDBJ whole genome shotgun (WGS) entry which is preliminary data.</text>
</comment>
<dbReference type="PANTHER" id="PTHR43861">
    <property type="entry name" value="TRANS-ACONITATE 2-METHYLTRANSFERASE-RELATED"/>
    <property type="match status" value="1"/>
</dbReference>
<dbReference type="EMBL" id="VIRS01000022">
    <property type="protein sequence ID" value="TQS41814.1"/>
    <property type="molecule type" value="Genomic_DNA"/>
</dbReference>
<dbReference type="RefSeq" id="WP_142707773.1">
    <property type="nucleotide sequence ID" value="NZ_VIRS01000022.1"/>
</dbReference>
<dbReference type="SUPFAM" id="SSF53335">
    <property type="entry name" value="S-adenosyl-L-methionine-dependent methyltransferases"/>
    <property type="match status" value="1"/>
</dbReference>
<dbReference type="Pfam" id="PF13649">
    <property type="entry name" value="Methyltransf_25"/>
    <property type="match status" value="1"/>
</dbReference>
<keyword evidence="5" id="KW-1185">Reference proteome</keyword>
<dbReference type="OrthoDB" id="9805171at2"/>
<dbReference type="CDD" id="cd02440">
    <property type="entry name" value="AdoMet_MTases"/>
    <property type="match status" value="1"/>
</dbReference>
<evidence type="ECO:0000313" key="5">
    <source>
        <dbReference type="Proteomes" id="UP000317982"/>
    </source>
</evidence>
<dbReference type="GO" id="GO:0032259">
    <property type="term" value="P:methylation"/>
    <property type="evidence" value="ECO:0007669"/>
    <property type="project" value="UniProtKB-KW"/>
</dbReference>
<dbReference type="PANTHER" id="PTHR43861:SF1">
    <property type="entry name" value="TRANS-ACONITATE 2-METHYLTRANSFERASE"/>
    <property type="match status" value="1"/>
</dbReference>
<organism evidence="4 5">
    <name type="scientific">Cryptosporangium phraense</name>
    <dbReference type="NCBI Taxonomy" id="2593070"/>
    <lineage>
        <taxon>Bacteria</taxon>
        <taxon>Bacillati</taxon>
        <taxon>Actinomycetota</taxon>
        <taxon>Actinomycetes</taxon>
        <taxon>Cryptosporangiales</taxon>
        <taxon>Cryptosporangiaceae</taxon>
        <taxon>Cryptosporangium</taxon>
    </lineage>
</organism>
<keyword evidence="2 4" id="KW-0808">Transferase</keyword>
<evidence type="ECO:0000256" key="2">
    <source>
        <dbReference type="ARBA" id="ARBA00022679"/>
    </source>
</evidence>
<protein>
    <submittedName>
        <fullName evidence="4">Class I SAM-dependent methyltransferase</fullName>
    </submittedName>
</protein>
<evidence type="ECO:0000313" key="4">
    <source>
        <dbReference type="EMBL" id="TQS41814.1"/>
    </source>
</evidence>
<accession>A0A545AKH2</accession>
<name>A0A545AKH2_9ACTN</name>
<dbReference type="Proteomes" id="UP000317982">
    <property type="component" value="Unassembled WGS sequence"/>
</dbReference>
<evidence type="ECO:0000256" key="1">
    <source>
        <dbReference type="ARBA" id="ARBA00022603"/>
    </source>
</evidence>